<feature type="compositionally biased region" description="Basic and acidic residues" evidence="8">
    <location>
        <begin position="556"/>
        <end position="565"/>
    </location>
</feature>
<dbReference type="CDD" id="cd05506">
    <property type="entry name" value="Bromo_plant1"/>
    <property type="match status" value="1"/>
</dbReference>
<protein>
    <submittedName>
        <fullName evidence="11">DNA-binding transcription factor</fullName>
    </submittedName>
</protein>
<keyword evidence="4 7" id="KW-0103">Bromodomain</keyword>
<dbReference type="InterPro" id="IPR037377">
    <property type="entry name" value="GTE_bromo"/>
</dbReference>
<dbReference type="InterPro" id="IPR052442">
    <property type="entry name" value="Env_Response_Regulator"/>
</dbReference>
<evidence type="ECO:0000313" key="12">
    <source>
        <dbReference type="Proteomes" id="UP001454036"/>
    </source>
</evidence>
<dbReference type="Pfam" id="PF00439">
    <property type="entry name" value="Bromodomain"/>
    <property type="match status" value="1"/>
</dbReference>
<feature type="region of interest" description="Disordered" evidence="8">
    <location>
        <begin position="543"/>
        <end position="567"/>
    </location>
</feature>
<evidence type="ECO:0000256" key="2">
    <source>
        <dbReference type="ARBA" id="ARBA00023015"/>
    </source>
</evidence>
<feature type="domain" description="NET" evidence="10">
    <location>
        <begin position="327"/>
        <end position="409"/>
    </location>
</feature>
<dbReference type="Proteomes" id="UP001454036">
    <property type="component" value="Unassembled WGS sequence"/>
</dbReference>
<keyword evidence="3" id="KW-0175">Coiled coil</keyword>
<evidence type="ECO:0000256" key="7">
    <source>
        <dbReference type="PROSITE-ProRule" id="PRU00035"/>
    </source>
</evidence>
<dbReference type="PRINTS" id="PR00503">
    <property type="entry name" value="BROMODOMAIN"/>
</dbReference>
<dbReference type="InterPro" id="IPR027353">
    <property type="entry name" value="NET_dom"/>
</dbReference>
<dbReference type="PANTHER" id="PTHR46136:SF33">
    <property type="entry name" value="TRANSCRIPTION FACTOR GTE10"/>
    <property type="match status" value="1"/>
</dbReference>
<reference evidence="11 12" key="1">
    <citation type="submission" date="2024-01" db="EMBL/GenBank/DDBJ databases">
        <title>The complete chloroplast genome sequence of Lithospermum erythrorhizon: insights into the phylogenetic relationship among Boraginaceae species and the maternal lineages of purple gromwells.</title>
        <authorList>
            <person name="Okada T."/>
            <person name="Watanabe K."/>
        </authorList>
    </citation>
    <scope>NUCLEOTIDE SEQUENCE [LARGE SCALE GENOMIC DNA]</scope>
</reference>
<proteinExistence type="predicted"/>
<dbReference type="GO" id="GO:0005634">
    <property type="term" value="C:nucleus"/>
    <property type="evidence" value="ECO:0007669"/>
    <property type="project" value="UniProtKB-SubCell"/>
</dbReference>
<evidence type="ECO:0000256" key="5">
    <source>
        <dbReference type="ARBA" id="ARBA00023163"/>
    </source>
</evidence>
<evidence type="ECO:0000256" key="6">
    <source>
        <dbReference type="ARBA" id="ARBA00023242"/>
    </source>
</evidence>
<dbReference type="PROSITE" id="PS51525">
    <property type="entry name" value="NET"/>
    <property type="match status" value="1"/>
</dbReference>
<accession>A0AAV3NQY7</accession>
<dbReference type="EMBL" id="BAABME010000147">
    <property type="protein sequence ID" value="GAA0140097.1"/>
    <property type="molecule type" value="Genomic_DNA"/>
</dbReference>
<evidence type="ECO:0000259" key="10">
    <source>
        <dbReference type="PROSITE" id="PS51525"/>
    </source>
</evidence>
<evidence type="ECO:0000259" key="9">
    <source>
        <dbReference type="PROSITE" id="PS50014"/>
    </source>
</evidence>
<dbReference type="Gene3D" id="1.20.1270.220">
    <property type="match status" value="1"/>
</dbReference>
<feature type="compositionally biased region" description="Low complexity" evidence="8">
    <location>
        <begin position="472"/>
        <end position="487"/>
    </location>
</feature>
<evidence type="ECO:0000256" key="8">
    <source>
        <dbReference type="SAM" id="MobiDB-lite"/>
    </source>
</evidence>
<dbReference type="GO" id="GO:0003677">
    <property type="term" value="F:DNA binding"/>
    <property type="evidence" value="ECO:0007669"/>
    <property type="project" value="UniProtKB-KW"/>
</dbReference>
<dbReference type="InterPro" id="IPR036427">
    <property type="entry name" value="Bromodomain-like_sf"/>
</dbReference>
<dbReference type="InterPro" id="IPR038336">
    <property type="entry name" value="NET_sf"/>
</dbReference>
<dbReference type="Gene3D" id="1.20.920.10">
    <property type="entry name" value="Bromodomain-like"/>
    <property type="match status" value="1"/>
</dbReference>
<dbReference type="PANTHER" id="PTHR46136">
    <property type="entry name" value="TRANSCRIPTION FACTOR GTE8"/>
    <property type="match status" value="1"/>
</dbReference>
<dbReference type="InterPro" id="IPR001487">
    <property type="entry name" value="Bromodomain"/>
</dbReference>
<feature type="region of interest" description="Disordered" evidence="8">
    <location>
        <begin position="467"/>
        <end position="508"/>
    </location>
</feature>
<name>A0AAV3NQY7_LITER</name>
<keyword evidence="2" id="KW-0805">Transcription regulation</keyword>
<organism evidence="11 12">
    <name type="scientific">Lithospermum erythrorhizon</name>
    <name type="common">Purple gromwell</name>
    <name type="synonym">Lithospermum officinale var. erythrorhizon</name>
    <dbReference type="NCBI Taxonomy" id="34254"/>
    <lineage>
        <taxon>Eukaryota</taxon>
        <taxon>Viridiplantae</taxon>
        <taxon>Streptophyta</taxon>
        <taxon>Embryophyta</taxon>
        <taxon>Tracheophyta</taxon>
        <taxon>Spermatophyta</taxon>
        <taxon>Magnoliopsida</taxon>
        <taxon>eudicotyledons</taxon>
        <taxon>Gunneridae</taxon>
        <taxon>Pentapetalae</taxon>
        <taxon>asterids</taxon>
        <taxon>lamiids</taxon>
        <taxon>Boraginales</taxon>
        <taxon>Boraginaceae</taxon>
        <taxon>Boraginoideae</taxon>
        <taxon>Lithospermeae</taxon>
        <taxon>Lithospermum</taxon>
    </lineage>
</organism>
<dbReference type="AlphaFoldDB" id="A0AAV3NQY7"/>
<evidence type="ECO:0000256" key="3">
    <source>
        <dbReference type="ARBA" id="ARBA00023054"/>
    </source>
</evidence>
<feature type="domain" description="Bromo" evidence="9">
    <location>
        <begin position="196"/>
        <end position="268"/>
    </location>
</feature>
<dbReference type="Pfam" id="PF17035">
    <property type="entry name" value="BET"/>
    <property type="match status" value="1"/>
</dbReference>
<gene>
    <name evidence="11" type="ORF">LIER_01517</name>
</gene>
<dbReference type="SMART" id="SM00297">
    <property type="entry name" value="BROMO"/>
    <property type="match status" value="1"/>
</dbReference>
<comment type="subcellular location">
    <subcellularLocation>
        <location evidence="1">Nucleus</location>
    </subcellularLocation>
</comment>
<dbReference type="SUPFAM" id="SSF47370">
    <property type="entry name" value="Bromodomain"/>
    <property type="match status" value="1"/>
</dbReference>
<evidence type="ECO:0000256" key="4">
    <source>
        <dbReference type="ARBA" id="ARBA00023117"/>
    </source>
</evidence>
<sequence length="687" mass="75912">MMGKTRKVSKGNSTHFVPDYRHAVETMTELERGRRLRRVDAEMIASEGSCAPKRRCVSLNGDNYDNFGVPVDVFPVSQMSHSERRDLEWGLKNELQHVRVLQQRLASMGSNALPSPARDIRSLSGGIKRSALDKLNRTMNEVAMLKGKQEAVHGRYEPYTKGTGGRLPEPAKPALPSSTTIFMLMKQCETLLQRLMSHDVAYVFKEPVDTVKLNIPDYLTIIKQPMDLGTIKGKLFSGQYSDPLGFAADVRLTFSNAMTYNPQGNAVHTMAKTLSKFFMVRWKQIEKKLSVMVDFPVPLKPSSNIESETATSKPPMKKKKVANLEHEVKQNSVERVMTLDEKHNLSADLVEVAAELPDNIIDFLKWNTNNSSESNEGEMEIDLGSLTDETLFTLRDLLNDYKSDKLKSEGKVELCEIELHHEQMFSNSSVQACGRNDLADEDVDIGGNNALISSFPPLEIEKDGAGKINKYSSSSSSSDSDAGSASHGDSDGIKNQAQVNVEKETCSSGESLERKGSYIGATATGFGGCDKLDFERNFGSGSSVGSLEGRGNAPSERQDSPEKNCRSTLLRSPFADTILEVQENALGKDENMDLDRLKLETGSAFISIYPRDGRAEAFEAGAAEVAQREFEAEAAAETKKYYICSRTEFNRGDNSDGDQNDLVSNKLQASSYPLELLGLYTKDEDDD</sequence>
<keyword evidence="6" id="KW-0539">Nucleus</keyword>
<dbReference type="PROSITE" id="PS50014">
    <property type="entry name" value="BROMODOMAIN_2"/>
    <property type="match status" value="1"/>
</dbReference>
<keyword evidence="12" id="KW-1185">Reference proteome</keyword>
<keyword evidence="11" id="KW-0238">DNA-binding</keyword>
<evidence type="ECO:0000256" key="1">
    <source>
        <dbReference type="ARBA" id="ARBA00004123"/>
    </source>
</evidence>
<evidence type="ECO:0000313" key="11">
    <source>
        <dbReference type="EMBL" id="GAA0140097.1"/>
    </source>
</evidence>
<comment type="caution">
    <text evidence="11">The sequence shown here is derived from an EMBL/GenBank/DDBJ whole genome shotgun (WGS) entry which is preliminary data.</text>
</comment>
<keyword evidence="5" id="KW-0804">Transcription</keyword>